<gene>
    <name evidence="5" type="ORF">AKJ36_02165</name>
</gene>
<dbReference type="SMART" id="SM00344">
    <property type="entry name" value="HTH_ASNC"/>
    <property type="match status" value="1"/>
</dbReference>
<evidence type="ECO:0000256" key="1">
    <source>
        <dbReference type="ARBA" id="ARBA00023015"/>
    </source>
</evidence>
<dbReference type="PRINTS" id="PR00033">
    <property type="entry name" value="HTHASNC"/>
</dbReference>
<dbReference type="InterPro" id="IPR000485">
    <property type="entry name" value="AsnC-type_HTH_dom"/>
</dbReference>
<dbReference type="InterPro" id="IPR036390">
    <property type="entry name" value="WH_DNA-bd_sf"/>
</dbReference>
<keyword evidence="1" id="KW-0805">Transcription regulation</keyword>
<dbReference type="InterPro" id="IPR036388">
    <property type="entry name" value="WH-like_DNA-bd_sf"/>
</dbReference>
<evidence type="ECO:0000259" key="4">
    <source>
        <dbReference type="PROSITE" id="PS50956"/>
    </source>
</evidence>
<keyword evidence="6" id="KW-1185">Reference proteome</keyword>
<dbReference type="GO" id="GO:0043565">
    <property type="term" value="F:sequence-specific DNA binding"/>
    <property type="evidence" value="ECO:0007669"/>
    <property type="project" value="InterPro"/>
</dbReference>
<keyword evidence="2" id="KW-0238">DNA-binding</keyword>
<feature type="domain" description="HTH asnC-type" evidence="4">
    <location>
        <begin position="6"/>
        <end position="53"/>
    </location>
</feature>
<dbReference type="Proteomes" id="UP000070155">
    <property type="component" value="Unassembled WGS sequence"/>
</dbReference>
<reference evidence="5 6" key="1">
    <citation type="journal article" date="2016" name="Sci. Rep.">
        <title>Metabolic traits of an uncultured archaeal lineage -MSBL1- from brine pools of the Red Sea.</title>
        <authorList>
            <person name="Mwirichia R."/>
            <person name="Alam I."/>
            <person name="Rashid M."/>
            <person name="Vinu M."/>
            <person name="Ba-Alawi W."/>
            <person name="Anthony Kamau A."/>
            <person name="Kamanda Ngugi D."/>
            <person name="Goker M."/>
            <person name="Klenk H.P."/>
            <person name="Bajic V."/>
            <person name="Stingl U."/>
        </authorList>
    </citation>
    <scope>NUCLEOTIDE SEQUENCE [LARGE SCALE GENOMIC DNA]</scope>
    <source>
        <strain evidence="5">SCGC-AAA259I07</strain>
    </source>
</reference>
<keyword evidence="3" id="KW-0804">Transcription</keyword>
<dbReference type="Gene3D" id="1.10.10.10">
    <property type="entry name" value="Winged helix-like DNA-binding domain superfamily/Winged helix DNA-binding domain"/>
    <property type="match status" value="1"/>
</dbReference>
<evidence type="ECO:0000256" key="2">
    <source>
        <dbReference type="ARBA" id="ARBA00023125"/>
    </source>
</evidence>
<dbReference type="InterPro" id="IPR011991">
    <property type="entry name" value="ArsR-like_HTH"/>
</dbReference>
<dbReference type="AlphaFoldDB" id="A0A133UKS3"/>
<proteinExistence type="predicted"/>
<dbReference type="EMBL" id="LHXQ01000027">
    <property type="protein sequence ID" value="KXA94818.1"/>
    <property type="molecule type" value="Genomic_DNA"/>
</dbReference>
<dbReference type="PANTHER" id="PTHR43413:SF7">
    <property type="entry name" value="HTH-TYPE TRANSCRIPTIONAL REGULATOR PTR2"/>
    <property type="match status" value="1"/>
</dbReference>
<dbReference type="PANTHER" id="PTHR43413">
    <property type="entry name" value="TRANSCRIPTIONAL REGULATOR, ASNC FAMILY"/>
    <property type="match status" value="1"/>
</dbReference>
<accession>A0A133UKS3</accession>
<dbReference type="InterPro" id="IPR019888">
    <property type="entry name" value="Tscrpt_reg_AsnC-like"/>
</dbReference>
<sequence length="159" mass="18399">MTKNNLDETDREILSILSQESSISYSKLADKIKISRNTVYRRVKKLKEMGVIRENFINNTCVDILKLEEMGITTLVLAMEFEIDHLDKALKSLKDRRDVMFLAETYGEYDIIAMISGEEGKEKQLVSSIREDLKEEKIRLKNLTVFPVSLEKLDLSLHT</sequence>
<dbReference type="InterPro" id="IPR050684">
    <property type="entry name" value="HTH-Siroheme_Decarb"/>
</dbReference>
<dbReference type="PROSITE" id="PS50956">
    <property type="entry name" value="HTH_ASNC_2"/>
    <property type="match status" value="1"/>
</dbReference>
<dbReference type="SUPFAM" id="SSF46785">
    <property type="entry name" value="Winged helix' DNA-binding domain"/>
    <property type="match status" value="1"/>
</dbReference>
<protein>
    <recommendedName>
        <fullName evidence="4">HTH asnC-type domain-containing protein</fullName>
    </recommendedName>
</protein>
<dbReference type="CDD" id="cd00090">
    <property type="entry name" value="HTH_ARSR"/>
    <property type="match status" value="1"/>
</dbReference>
<name>A0A133UKS3_9EURY</name>
<dbReference type="Pfam" id="PF13412">
    <property type="entry name" value="HTH_24"/>
    <property type="match status" value="1"/>
</dbReference>
<evidence type="ECO:0000313" key="5">
    <source>
        <dbReference type="EMBL" id="KXA94818.1"/>
    </source>
</evidence>
<evidence type="ECO:0000313" key="6">
    <source>
        <dbReference type="Proteomes" id="UP000070155"/>
    </source>
</evidence>
<evidence type="ECO:0000256" key="3">
    <source>
        <dbReference type="ARBA" id="ARBA00023163"/>
    </source>
</evidence>
<comment type="caution">
    <text evidence="5">The sequence shown here is derived from an EMBL/GenBank/DDBJ whole genome shotgun (WGS) entry which is preliminary data.</text>
</comment>
<organism evidence="5 6">
    <name type="scientific">candidate division MSBL1 archaeon SCGC-AAA259I07</name>
    <dbReference type="NCBI Taxonomy" id="1698266"/>
    <lineage>
        <taxon>Archaea</taxon>
        <taxon>Methanobacteriati</taxon>
        <taxon>Methanobacteriota</taxon>
        <taxon>candidate division MSBL1</taxon>
    </lineage>
</organism>